<evidence type="ECO:0000256" key="9">
    <source>
        <dbReference type="ARBA" id="ARBA00022630"/>
    </source>
</evidence>
<dbReference type="InterPro" id="IPR003170">
    <property type="entry name" value="MurB"/>
</dbReference>
<dbReference type="Pfam" id="PF01565">
    <property type="entry name" value="FAD_binding_4"/>
    <property type="match status" value="1"/>
</dbReference>
<dbReference type="InterPro" id="IPR011601">
    <property type="entry name" value="MurB_C"/>
</dbReference>
<comment type="similarity">
    <text evidence="19">Belongs to the MurB family.</text>
</comment>
<comment type="cofactor">
    <cofactor evidence="1 19">
        <name>FAD</name>
        <dbReference type="ChEBI" id="CHEBI:57692"/>
    </cofactor>
</comment>
<evidence type="ECO:0000256" key="8">
    <source>
        <dbReference type="ARBA" id="ARBA00022618"/>
    </source>
</evidence>
<keyword evidence="9 19" id="KW-0285">Flavoprotein</keyword>
<evidence type="ECO:0000256" key="4">
    <source>
        <dbReference type="ARBA" id="ARBA00004752"/>
    </source>
</evidence>
<evidence type="ECO:0000256" key="18">
    <source>
        <dbReference type="ARBA" id="ARBA00048914"/>
    </source>
</evidence>
<evidence type="ECO:0000256" key="11">
    <source>
        <dbReference type="ARBA" id="ARBA00022857"/>
    </source>
</evidence>
<name>A0A3N1UQ45_9BACT</name>
<evidence type="ECO:0000256" key="1">
    <source>
        <dbReference type="ARBA" id="ARBA00001974"/>
    </source>
</evidence>
<dbReference type="InterPro" id="IPR016167">
    <property type="entry name" value="FAD-bd_PCMH_sub1"/>
</dbReference>
<dbReference type="NCBIfam" id="TIGR00179">
    <property type="entry name" value="murB"/>
    <property type="match status" value="1"/>
</dbReference>
<dbReference type="Proteomes" id="UP000276223">
    <property type="component" value="Unassembled WGS sequence"/>
</dbReference>
<comment type="function">
    <text evidence="2 19">Cell wall formation.</text>
</comment>
<dbReference type="AlphaFoldDB" id="A0A3N1UQ45"/>
<comment type="catalytic activity">
    <reaction evidence="18 19">
        <text>UDP-N-acetyl-alpha-D-muramate + NADP(+) = UDP-N-acetyl-3-O-(1-carboxyvinyl)-alpha-D-glucosamine + NADPH + H(+)</text>
        <dbReference type="Rhea" id="RHEA:12248"/>
        <dbReference type="ChEBI" id="CHEBI:15378"/>
        <dbReference type="ChEBI" id="CHEBI:57783"/>
        <dbReference type="ChEBI" id="CHEBI:58349"/>
        <dbReference type="ChEBI" id="CHEBI:68483"/>
        <dbReference type="ChEBI" id="CHEBI:70757"/>
        <dbReference type="EC" id="1.3.1.98"/>
    </reaction>
</comment>
<evidence type="ECO:0000256" key="17">
    <source>
        <dbReference type="ARBA" id="ARBA00031026"/>
    </source>
</evidence>
<dbReference type="InterPro" id="IPR036635">
    <property type="entry name" value="MurB_C_sf"/>
</dbReference>
<dbReference type="PANTHER" id="PTHR21071">
    <property type="entry name" value="UDP-N-ACETYLENOLPYRUVOYLGLUCOSAMINE REDUCTASE"/>
    <property type="match status" value="1"/>
</dbReference>
<comment type="pathway">
    <text evidence="4 19">Cell wall biogenesis; peptidoglycan biosynthesis.</text>
</comment>
<evidence type="ECO:0000256" key="12">
    <source>
        <dbReference type="ARBA" id="ARBA00022960"/>
    </source>
</evidence>
<feature type="domain" description="FAD-binding PCMH-type" evidence="20">
    <location>
        <begin position="30"/>
        <end position="199"/>
    </location>
</feature>
<dbReference type="SUPFAM" id="SSF56176">
    <property type="entry name" value="FAD-binding/transporter-associated domain-like"/>
    <property type="match status" value="1"/>
</dbReference>
<dbReference type="GO" id="GO:0051301">
    <property type="term" value="P:cell division"/>
    <property type="evidence" value="ECO:0007669"/>
    <property type="project" value="UniProtKB-KW"/>
</dbReference>
<keyword evidence="10 19" id="KW-0274">FAD</keyword>
<evidence type="ECO:0000256" key="14">
    <source>
        <dbReference type="ARBA" id="ARBA00023002"/>
    </source>
</evidence>
<dbReference type="NCBIfam" id="NF010480">
    <property type="entry name" value="PRK13905.1"/>
    <property type="match status" value="1"/>
</dbReference>
<evidence type="ECO:0000256" key="19">
    <source>
        <dbReference type="HAMAP-Rule" id="MF_00037"/>
    </source>
</evidence>
<protein>
    <recommendedName>
        <fullName evidence="6 19">UDP-N-acetylenolpyruvoylglucosamine reductase</fullName>
        <ecNumber evidence="5 19">1.3.1.98</ecNumber>
    </recommendedName>
    <alternativeName>
        <fullName evidence="17 19">UDP-N-acetylmuramate dehydrogenase</fullName>
    </alternativeName>
</protein>
<keyword evidence="14 19" id="KW-0560">Oxidoreductase</keyword>
<dbReference type="GO" id="GO:0009252">
    <property type="term" value="P:peptidoglycan biosynthetic process"/>
    <property type="evidence" value="ECO:0007669"/>
    <property type="project" value="UniProtKB-UniRule"/>
</dbReference>
<keyword evidence="8 19" id="KW-0132">Cell division</keyword>
<dbReference type="InterPro" id="IPR016169">
    <property type="entry name" value="FAD-bd_PCMH_sub2"/>
</dbReference>
<dbReference type="PROSITE" id="PS51387">
    <property type="entry name" value="FAD_PCMH"/>
    <property type="match status" value="1"/>
</dbReference>
<feature type="active site" evidence="19">
    <location>
        <position position="298"/>
    </location>
</feature>
<evidence type="ECO:0000313" key="21">
    <source>
        <dbReference type="EMBL" id="ROQ93254.1"/>
    </source>
</evidence>
<dbReference type="InterPro" id="IPR016166">
    <property type="entry name" value="FAD-bd_PCMH"/>
</dbReference>
<dbReference type="HAMAP" id="MF_00037">
    <property type="entry name" value="MurB"/>
    <property type="match status" value="1"/>
</dbReference>
<keyword evidence="12 19" id="KW-0133">Cell shape</keyword>
<keyword evidence="16 19" id="KW-0961">Cell wall biogenesis/degradation</keyword>
<dbReference type="GO" id="GO:0005829">
    <property type="term" value="C:cytosol"/>
    <property type="evidence" value="ECO:0007669"/>
    <property type="project" value="TreeGrafter"/>
</dbReference>
<dbReference type="Gene3D" id="3.30.465.10">
    <property type="match status" value="1"/>
</dbReference>
<dbReference type="GO" id="GO:0071555">
    <property type="term" value="P:cell wall organization"/>
    <property type="evidence" value="ECO:0007669"/>
    <property type="project" value="UniProtKB-KW"/>
</dbReference>
<keyword evidence="13 19" id="KW-0573">Peptidoglycan synthesis</keyword>
<evidence type="ECO:0000256" key="2">
    <source>
        <dbReference type="ARBA" id="ARBA00003921"/>
    </source>
</evidence>
<accession>A0A3N1UQ45</accession>
<evidence type="ECO:0000256" key="16">
    <source>
        <dbReference type="ARBA" id="ARBA00023316"/>
    </source>
</evidence>
<dbReference type="InterPro" id="IPR006094">
    <property type="entry name" value="Oxid_FAD_bind_N"/>
</dbReference>
<reference evidence="21 22" key="1">
    <citation type="submission" date="2018-11" db="EMBL/GenBank/DDBJ databases">
        <title>Genomic Encyclopedia of Type Strains, Phase IV (KMG-IV): sequencing the most valuable type-strain genomes for metagenomic binning, comparative biology and taxonomic classification.</title>
        <authorList>
            <person name="Goeker M."/>
        </authorList>
    </citation>
    <scope>NUCLEOTIDE SEQUENCE [LARGE SCALE GENOMIC DNA]</scope>
    <source>
        <strain evidence="21 22">DSM 22027</strain>
    </source>
</reference>
<evidence type="ECO:0000313" key="22">
    <source>
        <dbReference type="Proteomes" id="UP000276223"/>
    </source>
</evidence>
<dbReference type="Gene3D" id="3.90.78.10">
    <property type="entry name" value="UDP-N-acetylenolpyruvoylglucosamine reductase, C-terminal domain"/>
    <property type="match status" value="1"/>
</dbReference>
<dbReference type="EC" id="1.3.1.98" evidence="5 19"/>
<proteinExistence type="inferred from homology"/>
<evidence type="ECO:0000256" key="5">
    <source>
        <dbReference type="ARBA" id="ARBA00012518"/>
    </source>
</evidence>
<comment type="caution">
    <text evidence="21">The sequence shown here is derived from an EMBL/GenBank/DDBJ whole genome shotgun (WGS) entry which is preliminary data.</text>
</comment>
<dbReference type="InterPro" id="IPR036318">
    <property type="entry name" value="FAD-bd_PCMH-like_sf"/>
</dbReference>
<sequence>MEWTRLLGDLGEDVEVQWNVPASRLSTFRVGGSVQCVVQPKTEASLKAVLQRLRGEGVPWTILGRGSNVLLPDGLWHRVVILLDRCCTQLRWKPWDHRSGTMTAGAGIRLAQLLKLSMRHGWTGLEFLAGIPASVGGAVMMNAGTRKGSIADVLQRVRILDKDLQEQMLPRTALPMGYRCGGLPQDAVVLEADFRVTEAMPHRVARKIARILRERRQNQPLRWPSAGCVFKNPGSQSAGALIDRAGFKGFRIGDAEVSPVHANWIVNRGQATRDDVLHVIEAVRQGVRERFGVDLELEVQVLE</sequence>
<dbReference type="GO" id="GO:0071949">
    <property type="term" value="F:FAD binding"/>
    <property type="evidence" value="ECO:0007669"/>
    <property type="project" value="InterPro"/>
</dbReference>
<dbReference type="RefSeq" id="WP_170161647.1">
    <property type="nucleotide sequence ID" value="NZ_RJVA01000011.1"/>
</dbReference>
<dbReference type="UniPathway" id="UPA00219"/>
<dbReference type="GO" id="GO:0008762">
    <property type="term" value="F:UDP-N-acetylmuramate dehydrogenase activity"/>
    <property type="evidence" value="ECO:0007669"/>
    <property type="project" value="UniProtKB-UniRule"/>
</dbReference>
<keyword evidence="15 19" id="KW-0131">Cell cycle</keyword>
<gene>
    <name evidence="19" type="primary">murB</name>
    <name evidence="21" type="ORF">EDC27_1265</name>
</gene>
<dbReference type="GO" id="GO:0008360">
    <property type="term" value="P:regulation of cell shape"/>
    <property type="evidence" value="ECO:0007669"/>
    <property type="project" value="UniProtKB-KW"/>
</dbReference>
<keyword evidence="7 19" id="KW-0963">Cytoplasm</keyword>
<dbReference type="EMBL" id="RJVA01000011">
    <property type="protein sequence ID" value="ROQ93254.1"/>
    <property type="molecule type" value="Genomic_DNA"/>
</dbReference>
<evidence type="ECO:0000259" key="20">
    <source>
        <dbReference type="PROSITE" id="PS51387"/>
    </source>
</evidence>
<evidence type="ECO:0000256" key="10">
    <source>
        <dbReference type="ARBA" id="ARBA00022827"/>
    </source>
</evidence>
<evidence type="ECO:0000256" key="7">
    <source>
        <dbReference type="ARBA" id="ARBA00022490"/>
    </source>
</evidence>
<dbReference type="Gene3D" id="3.30.43.10">
    <property type="entry name" value="Uridine Diphospho-n-acetylenolpyruvylglucosamine Reductase, domain 2"/>
    <property type="match status" value="1"/>
</dbReference>
<dbReference type="PANTHER" id="PTHR21071:SF4">
    <property type="entry name" value="UDP-N-ACETYLENOLPYRUVOYLGLUCOSAMINE REDUCTASE"/>
    <property type="match status" value="1"/>
</dbReference>
<keyword evidence="22" id="KW-1185">Reference proteome</keyword>
<organism evidence="21 22">
    <name type="scientific">Desulfosoma caldarium</name>
    <dbReference type="NCBI Taxonomy" id="610254"/>
    <lineage>
        <taxon>Bacteria</taxon>
        <taxon>Pseudomonadati</taxon>
        <taxon>Thermodesulfobacteriota</taxon>
        <taxon>Syntrophobacteria</taxon>
        <taxon>Syntrophobacterales</taxon>
        <taxon>Syntrophobacteraceae</taxon>
        <taxon>Desulfosoma</taxon>
    </lineage>
</organism>
<comment type="subcellular location">
    <subcellularLocation>
        <location evidence="3 19">Cytoplasm</location>
    </subcellularLocation>
</comment>
<feature type="active site" description="Proton donor" evidence="19">
    <location>
        <position position="228"/>
    </location>
</feature>
<evidence type="ECO:0000256" key="3">
    <source>
        <dbReference type="ARBA" id="ARBA00004496"/>
    </source>
</evidence>
<keyword evidence="11 19" id="KW-0521">NADP</keyword>
<feature type="active site" evidence="19">
    <location>
        <position position="179"/>
    </location>
</feature>
<evidence type="ECO:0000256" key="15">
    <source>
        <dbReference type="ARBA" id="ARBA00023306"/>
    </source>
</evidence>
<dbReference type="SUPFAM" id="SSF56194">
    <property type="entry name" value="Uridine diphospho-N-Acetylenolpyruvylglucosamine reductase, MurB, C-terminal domain"/>
    <property type="match status" value="1"/>
</dbReference>
<evidence type="ECO:0000256" key="6">
    <source>
        <dbReference type="ARBA" id="ARBA00015188"/>
    </source>
</evidence>
<dbReference type="Pfam" id="PF02873">
    <property type="entry name" value="MurB_C"/>
    <property type="match status" value="1"/>
</dbReference>
<evidence type="ECO:0000256" key="13">
    <source>
        <dbReference type="ARBA" id="ARBA00022984"/>
    </source>
</evidence>